<dbReference type="Pfam" id="PF00583">
    <property type="entry name" value="Acetyltransf_1"/>
    <property type="match status" value="1"/>
</dbReference>
<dbReference type="GO" id="GO:0016747">
    <property type="term" value="F:acyltransferase activity, transferring groups other than amino-acyl groups"/>
    <property type="evidence" value="ECO:0007669"/>
    <property type="project" value="InterPro"/>
</dbReference>
<dbReference type="PROSITE" id="PS51186">
    <property type="entry name" value="GNAT"/>
    <property type="match status" value="1"/>
</dbReference>
<dbReference type="EMBL" id="VINQ01000013">
    <property type="protein sequence ID" value="KAA0912517.1"/>
    <property type="molecule type" value="Genomic_DNA"/>
</dbReference>
<dbReference type="Gene3D" id="3.40.630.30">
    <property type="match status" value="1"/>
</dbReference>
<keyword evidence="3" id="KW-1185">Reference proteome</keyword>
<dbReference type="Proteomes" id="UP000325291">
    <property type="component" value="Unassembled WGS sequence"/>
</dbReference>
<name>A0A5A9Z5T2_9RHOB</name>
<organism evidence="2 3">
    <name type="scientific">Aquicoccus porphyridii</name>
    <dbReference type="NCBI Taxonomy" id="1852029"/>
    <lineage>
        <taxon>Bacteria</taxon>
        <taxon>Pseudomonadati</taxon>
        <taxon>Pseudomonadota</taxon>
        <taxon>Alphaproteobacteria</taxon>
        <taxon>Rhodobacterales</taxon>
        <taxon>Paracoccaceae</taxon>
        <taxon>Aquicoccus</taxon>
    </lineage>
</organism>
<dbReference type="RefSeq" id="WP_111367396.1">
    <property type="nucleotide sequence ID" value="NZ_JASHJG010000060.1"/>
</dbReference>
<proteinExistence type="predicted"/>
<sequence length="138" mass="15309">MTPETLAEIHKQAFAGQRGWSAQEFSTLLANAHVFLVTTDNGFALGRVIADEAELLTLATAPSARRQGQARTCLHQFEDMARTRGATRAFLEVSADNRAAYALYSASRYRLIATRNAYYSHADGRYSDALIMEKPLHD</sequence>
<accession>A0A5A9Z5T2</accession>
<comment type="caution">
    <text evidence="2">The sequence shown here is derived from an EMBL/GenBank/DDBJ whole genome shotgun (WGS) entry which is preliminary data.</text>
</comment>
<reference evidence="2 3" key="1">
    <citation type="submission" date="2019-07" db="EMBL/GenBank/DDBJ databases">
        <title>Aquicoccus porphyridii gen. nov., sp. nov., isolated from a small marine red alga, Porphyridium marinum.</title>
        <authorList>
            <person name="Liu L."/>
        </authorList>
    </citation>
    <scope>NUCLEOTIDE SEQUENCE [LARGE SCALE GENOMIC DNA]</scope>
    <source>
        <strain evidence="2 3">L1 8-17</strain>
    </source>
</reference>
<evidence type="ECO:0000313" key="3">
    <source>
        <dbReference type="Proteomes" id="UP000325291"/>
    </source>
</evidence>
<protein>
    <submittedName>
        <fullName evidence="2">GNAT family N-acetyltransferase</fullName>
    </submittedName>
</protein>
<gene>
    <name evidence="2" type="ORF">FLO80_15575</name>
</gene>
<evidence type="ECO:0000313" key="2">
    <source>
        <dbReference type="EMBL" id="KAA0912517.1"/>
    </source>
</evidence>
<feature type="domain" description="N-acetyltransferase" evidence="1">
    <location>
        <begin position="1"/>
        <end position="137"/>
    </location>
</feature>
<dbReference type="InterPro" id="IPR000182">
    <property type="entry name" value="GNAT_dom"/>
</dbReference>
<keyword evidence="2" id="KW-0808">Transferase</keyword>
<dbReference type="AlphaFoldDB" id="A0A5A9Z5T2"/>
<dbReference type="InterPro" id="IPR016181">
    <property type="entry name" value="Acyl_CoA_acyltransferase"/>
</dbReference>
<dbReference type="SUPFAM" id="SSF55729">
    <property type="entry name" value="Acyl-CoA N-acyltransferases (Nat)"/>
    <property type="match status" value="1"/>
</dbReference>
<evidence type="ECO:0000259" key="1">
    <source>
        <dbReference type="PROSITE" id="PS51186"/>
    </source>
</evidence>